<accession>A0A0A9B354</accession>
<protein>
    <submittedName>
        <fullName evidence="2">Uncharacterized protein</fullName>
    </submittedName>
</protein>
<reference evidence="2" key="1">
    <citation type="submission" date="2014-09" db="EMBL/GenBank/DDBJ databases">
        <authorList>
            <person name="Magalhaes I.L.F."/>
            <person name="Oliveira U."/>
            <person name="Santos F.R."/>
            <person name="Vidigal T.H.D.A."/>
            <person name="Brescovit A.D."/>
            <person name="Santos A.J."/>
        </authorList>
    </citation>
    <scope>NUCLEOTIDE SEQUENCE</scope>
    <source>
        <tissue evidence="2">Shoot tissue taken approximately 20 cm above the soil surface</tissue>
    </source>
</reference>
<name>A0A0A9B354_ARUDO</name>
<keyword evidence="1" id="KW-0812">Transmembrane</keyword>
<dbReference type="AlphaFoldDB" id="A0A0A9B354"/>
<evidence type="ECO:0000256" key="1">
    <source>
        <dbReference type="SAM" id="Phobius"/>
    </source>
</evidence>
<proteinExistence type="predicted"/>
<reference evidence="2" key="2">
    <citation type="journal article" date="2015" name="Data Brief">
        <title>Shoot transcriptome of the giant reed, Arundo donax.</title>
        <authorList>
            <person name="Barrero R.A."/>
            <person name="Guerrero F.D."/>
            <person name="Moolhuijzen P."/>
            <person name="Goolsby J.A."/>
            <person name="Tidwell J."/>
            <person name="Bellgard S.E."/>
            <person name="Bellgard M.I."/>
        </authorList>
    </citation>
    <scope>NUCLEOTIDE SEQUENCE</scope>
    <source>
        <tissue evidence="2">Shoot tissue taken approximately 20 cm above the soil surface</tissue>
    </source>
</reference>
<keyword evidence="1" id="KW-1133">Transmembrane helix</keyword>
<dbReference type="EMBL" id="GBRH01240094">
    <property type="protein sequence ID" value="JAD57801.1"/>
    <property type="molecule type" value="Transcribed_RNA"/>
</dbReference>
<sequence>MAGNRGHHIFSGPYMSFPSPIVSLMGCLFSSYIEA</sequence>
<evidence type="ECO:0000313" key="2">
    <source>
        <dbReference type="EMBL" id="JAD57801.1"/>
    </source>
</evidence>
<organism evidence="2">
    <name type="scientific">Arundo donax</name>
    <name type="common">Giant reed</name>
    <name type="synonym">Donax arundinaceus</name>
    <dbReference type="NCBI Taxonomy" id="35708"/>
    <lineage>
        <taxon>Eukaryota</taxon>
        <taxon>Viridiplantae</taxon>
        <taxon>Streptophyta</taxon>
        <taxon>Embryophyta</taxon>
        <taxon>Tracheophyta</taxon>
        <taxon>Spermatophyta</taxon>
        <taxon>Magnoliopsida</taxon>
        <taxon>Liliopsida</taxon>
        <taxon>Poales</taxon>
        <taxon>Poaceae</taxon>
        <taxon>PACMAD clade</taxon>
        <taxon>Arundinoideae</taxon>
        <taxon>Arundineae</taxon>
        <taxon>Arundo</taxon>
    </lineage>
</organism>
<dbReference type="PROSITE" id="PS51257">
    <property type="entry name" value="PROKAR_LIPOPROTEIN"/>
    <property type="match status" value="1"/>
</dbReference>
<keyword evidence="1" id="KW-0472">Membrane</keyword>
<feature type="transmembrane region" description="Helical" evidence="1">
    <location>
        <begin position="12"/>
        <end position="33"/>
    </location>
</feature>